<proteinExistence type="predicted"/>
<reference evidence="4" key="1">
    <citation type="journal article" date="2019" name="Int. J. Syst. Evol. Microbiol.">
        <title>The Global Catalogue of Microorganisms (GCM) 10K type strain sequencing project: providing services to taxonomists for standard genome sequencing and annotation.</title>
        <authorList>
            <consortium name="The Broad Institute Genomics Platform"/>
            <consortium name="The Broad Institute Genome Sequencing Center for Infectious Disease"/>
            <person name="Wu L."/>
            <person name="Ma J."/>
        </authorList>
    </citation>
    <scope>NUCLEOTIDE SEQUENCE [LARGE SCALE GENOMIC DNA]</scope>
    <source>
        <strain evidence="4">NBRC 108728</strain>
    </source>
</reference>
<evidence type="ECO:0000313" key="3">
    <source>
        <dbReference type="EMBL" id="BDZ48657.1"/>
    </source>
</evidence>
<keyword evidence="4" id="KW-1185">Reference proteome</keyword>
<feature type="compositionally biased region" description="Basic and acidic residues" evidence="1">
    <location>
        <begin position="15"/>
        <end position="28"/>
    </location>
</feature>
<keyword evidence="2" id="KW-0472">Membrane</keyword>
<sequence>MTDKNMPTSIATRTRTHDEDRPVRRATETKSALRTTEFFVYVLVVITIVVTAVVVGNGEG</sequence>
<accession>A0ABN6XUG8</accession>
<name>A0ABN6XUG8_9MICO</name>
<dbReference type="RefSeq" id="WP_286345611.1">
    <property type="nucleotide sequence ID" value="NZ_AP027732.1"/>
</dbReference>
<feature type="region of interest" description="Disordered" evidence="1">
    <location>
        <begin position="1"/>
        <end position="29"/>
    </location>
</feature>
<protein>
    <submittedName>
        <fullName evidence="3">Uncharacterized protein</fullName>
    </submittedName>
</protein>
<keyword evidence="2" id="KW-0812">Transmembrane</keyword>
<dbReference type="Proteomes" id="UP001321486">
    <property type="component" value="Chromosome"/>
</dbReference>
<evidence type="ECO:0000256" key="2">
    <source>
        <dbReference type="SAM" id="Phobius"/>
    </source>
</evidence>
<evidence type="ECO:0000313" key="4">
    <source>
        <dbReference type="Proteomes" id="UP001321486"/>
    </source>
</evidence>
<feature type="transmembrane region" description="Helical" evidence="2">
    <location>
        <begin position="38"/>
        <end position="56"/>
    </location>
</feature>
<feature type="compositionally biased region" description="Polar residues" evidence="1">
    <location>
        <begin position="1"/>
        <end position="13"/>
    </location>
</feature>
<keyword evidence="2" id="KW-1133">Transmembrane helix</keyword>
<evidence type="ECO:0000256" key="1">
    <source>
        <dbReference type="SAM" id="MobiDB-lite"/>
    </source>
</evidence>
<organism evidence="3 4">
    <name type="scientific">Frondihabitans sucicola</name>
    <dbReference type="NCBI Taxonomy" id="1268041"/>
    <lineage>
        <taxon>Bacteria</taxon>
        <taxon>Bacillati</taxon>
        <taxon>Actinomycetota</taxon>
        <taxon>Actinomycetes</taxon>
        <taxon>Micrococcales</taxon>
        <taxon>Microbacteriaceae</taxon>
        <taxon>Frondihabitans</taxon>
    </lineage>
</organism>
<dbReference type="EMBL" id="AP027732">
    <property type="protein sequence ID" value="BDZ48657.1"/>
    <property type="molecule type" value="Genomic_DNA"/>
</dbReference>
<gene>
    <name evidence="3" type="ORF">GCM10025867_08980</name>
</gene>